<dbReference type="EMBL" id="JBEXZR010000036">
    <property type="protein sequence ID" value="MEU0711494.1"/>
    <property type="molecule type" value="Genomic_DNA"/>
</dbReference>
<accession>A0ABV2WDR0</accession>
<dbReference type="InterPro" id="IPR036412">
    <property type="entry name" value="HAD-like_sf"/>
</dbReference>
<proteinExistence type="predicted"/>
<evidence type="ECO:0000313" key="1">
    <source>
        <dbReference type="EMBL" id="MEU0711494.1"/>
    </source>
</evidence>
<dbReference type="InterPro" id="IPR023214">
    <property type="entry name" value="HAD_sf"/>
</dbReference>
<protein>
    <submittedName>
        <fullName evidence="1">Uncharacterized protein</fullName>
    </submittedName>
</protein>
<organism evidence="1 2">
    <name type="scientific">Streptomyces lavendulocolor</name>
    <dbReference type="NCBI Taxonomy" id="67316"/>
    <lineage>
        <taxon>Bacteria</taxon>
        <taxon>Bacillati</taxon>
        <taxon>Actinomycetota</taxon>
        <taxon>Actinomycetes</taxon>
        <taxon>Kitasatosporales</taxon>
        <taxon>Streptomycetaceae</taxon>
        <taxon>Streptomyces</taxon>
    </lineage>
</organism>
<evidence type="ECO:0000313" key="2">
    <source>
        <dbReference type="Proteomes" id="UP001550378"/>
    </source>
</evidence>
<sequence length="167" mass="16822">MYDDLVDVIDGTEHVLFGFDGPLCRTRGGAAAWPTPYADPLVRTLAAVGTGLAVVGGATPAPTVRAYLAGRGLAGCFGTHVYGDVAGALAALGARPAASLMVGATPAELAAAREAGVPFLGHGPDERAVDLLRGAGAERVVESLEPVLAAVRAAARRSAGTYSEQRA</sequence>
<comment type="caution">
    <text evidence="1">The sequence shown here is derived from an EMBL/GenBank/DDBJ whole genome shotgun (WGS) entry which is preliminary data.</text>
</comment>
<name>A0ABV2WDR0_9ACTN</name>
<dbReference type="Proteomes" id="UP001550378">
    <property type="component" value="Unassembled WGS sequence"/>
</dbReference>
<dbReference type="RefSeq" id="WP_359652393.1">
    <property type="nucleotide sequence ID" value="NZ_JBEXZP010000004.1"/>
</dbReference>
<reference evidence="1 2" key="1">
    <citation type="submission" date="2024-06" db="EMBL/GenBank/DDBJ databases">
        <title>The Natural Products Discovery Center: Release of the First 8490 Sequenced Strains for Exploring Actinobacteria Biosynthetic Diversity.</title>
        <authorList>
            <person name="Kalkreuter E."/>
            <person name="Kautsar S.A."/>
            <person name="Yang D."/>
            <person name="Bader C.D."/>
            <person name="Teijaro C.N."/>
            <person name="Fluegel L."/>
            <person name="Davis C.M."/>
            <person name="Simpson J.R."/>
            <person name="Lauterbach L."/>
            <person name="Steele A.D."/>
            <person name="Gui C."/>
            <person name="Meng S."/>
            <person name="Li G."/>
            <person name="Viehrig K."/>
            <person name="Ye F."/>
            <person name="Su P."/>
            <person name="Kiefer A.F."/>
            <person name="Nichols A."/>
            <person name="Cepeda A.J."/>
            <person name="Yan W."/>
            <person name="Fan B."/>
            <person name="Jiang Y."/>
            <person name="Adhikari A."/>
            <person name="Zheng C.-J."/>
            <person name="Schuster L."/>
            <person name="Cowan T.M."/>
            <person name="Smanski M.J."/>
            <person name="Chevrette M.G."/>
            <person name="De Carvalho L.P.S."/>
            <person name="Shen B."/>
        </authorList>
    </citation>
    <scope>NUCLEOTIDE SEQUENCE [LARGE SCALE GENOMIC DNA]</scope>
    <source>
        <strain evidence="1 2">NPDC006337</strain>
    </source>
</reference>
<dbReference type="SUPFAM" id="SSF56784">
    <property type="entry name" value="HAD-like"/>
    <property type="match status" value="1"/>
</dbReference>
<gene>
    <name evidence="1" type="ORF">ABZ508_29455</name>
</gene>
<dbReference type="Gene3D" id="3.40.50.1000">
    <property type="entry name" value="HAD superfamily/HAD-like"/>
    <property type="match status" value="1"/>
</dbReference>
<keyword evidence="2" id="KW-1185">Reference proteome</keyword>